<keyword evidence="7 10" id="KW-0573">Peptidoglycan synthesis</keyword>
<dbReference type="InterPro" id="IPR000713">
    <property type="entry name" value="Mur_ligase_N"/>
</dbReference>
<feature type="domain" description="Mur ligase central" evidence="14">
    <location>
        <begin position="103"/>
        <end position="287"/>
    </location>
</feature>
<dbReference type="InterPro" id="IPR036565">
    <property type="entry name" value="Mur-like_cat_sf"/>
</dbReference>
<dbReference type="NCBIfam" id="TIGR01143">
    <property type="entry name" value="murF"/>
    <property type="match status" value="1"/>
</dbReference>
<comment type="similarity">
    <text evidence="10">Belongs to the MurCDEF family. MurF subfamily.</text>
</comment>
<evidence type="ECO:0000256" key="7">
    <source>
        <dbReference type="ARBA" id="ARBA00022984"/>
    </source>
</evidence>
<evidence type="ECO:0000256" key="4">
    <source>
        <dbReference type="ARBA" id="ARBA00022741"/>
    </source>
</evidence>
<dbReference type="GO" id="GO:0005737">
    <property type="term" value="C:cytoplasm"/>
    <property type="evidence" value="ECO:0007669"/>
    <property type="project" value="UniProtKB-SubCell"/>
</dbReference>
<evidence type="ECO:0000256" key="6">
    <source>
        <dbReference type="ARBA" id="ARBA00022960"/>
    </source>
</evidence>
<dbReference type="AlphaFoldDB" id="A0A7C3C0U1"/>
<evidence type="ECO:0000259" key="13">
    <source>
        <dbReference type="Pfam" id="PF02875"/>
    </source>
</evidence>
<evidence type="ECO:0000256" key="3">
    <source>
        <dbReference type="ARBA" id="ARBA00022618"/>
    </source>
</evidence>
<evidence type="ECO:0000256" key="11">
    <source>
        <dbReference type="RuleBase" id="RU004136"/>
    </source>
</evidence>
<evidence type="ECO:0000259" key="14">
    <source>
        <dbReference type="Pfam" id="PF08245"/>
    </source>
</evidence>
<dbReference type="Gene3D" id="3.40.1390.10">
    <property type="entry name" value="MurE/MurF, N-terminal domain"/>
    <property type="match status" value="1"/>
</dbReference>
<dbReference type="GO" id="GO:0009252">
    <property type="term" value="P:peptidoglycan biosynthetic process"/>
    <property type="evidence" value="ECO:0007669"/>
    <property type="project" value="UniProtKB-UniRule"/>
</dbReference>
<keyword evidence="2 10" id="KW-0436">Ligase</keyword>
<dbReference type="InterPro" id="IPR013221">
    <property type="entry name" value="Mur_ligase_cen"/>
</dbReference>
<dbReference type="SUPFAM" id="SSF53244">
    <property type="entry name" value="MurD-like peptide ligases, peptide-binding domain"/>
    <property type="match status" value="1"/>
</dbReference>
<dbReference type="Proteomes" id="UP000886042">
    <property type="component" value="Unassembled WGS sequence"/>
</dbReference>
<dbReference type="PANTHER" id="PTHR43024">
    <property type="entry name" value="UDP-N-ACETYLMURAMOYL-TRIPEPTIDE--D-ALANYL-D-ALANINE LIGASE"/>
    <property type="match status" value="1"/>
</dbReference>
<dbReference type="InterPro" id="IPR005863">
    <property type="entry name" value="UDP-N-AcMur_synth"/>
</dbReference>
<comment type="catalytic activity">
    <reaction evidence="10 11">
        <text>D-alanyl-D-alanine + UDP-N-acetyl-alpha-D-muramoyl-L-alanyl-gamma-D-glutamyl-meso-2,6-diaminopimelate + ATP = UDP-N-acetyl-alpha-D-muramoyl-L-alanyl-gamma-D-glutamyl-meso-2,6-diaminopimeloyl-D-alanyl-D-alanine + ADP + phosphate + H(+)</text>
        <dbReference type="Rhea" id="RHEA:28374"/>
        <dbReference type="ChEBI" id="CHEBI:15378"/>
        <dbReference type="ChEBI" id="CHEBI:30616"/>
        <dbReference type="ChEBI" id="CHEBI:43474"/>
        <dbReference type="ChEBI" id="CHEBI:57822"/>
        <dbReference type="ChEBI" id="CHEBI:61386"/>
        <dbReference type="ChEBI" id="CHEBI:83905"/>
        <dbReference type="ChEBI" id="CHEBI:456216"/>
        <dbReference type="EC" id="6.3.2.10"/>
    </reaction>
</comment>
<evidence type="ECO:0000256" key="5">
    <source>
        <dbReference type="ARBA" id="ARBA00022840"/>
    </source>
</evidence>
<dbReference type="InterPro" id="IPR051046">
    <property type="entry name" value="MurCDEF_CellWall_CoF430Synth"/>
</dbReference>
<protein>
    <recommendedName>
        <fullName evidence="10 11">UDP-N-acetylmuramoyl-tripeptide--D-alanyl-D-alanine ligase</fullName>
        <ecNumber evidence="10 11">6.3.2.10</ecNumber>
    </recommendedName>
    <alternativeName>
        <fullName evidence="10">D-alanyl-D-alanine-adding enzyme</fullName>
    </alternativeName>
</protein>
<comment type="subcellular location">
    <subcellularLocation>
        <location evidence="10 11">Cytoplasm</location>
    </subcellularLocation>
</comment>
<dbReference type="InterPro" id="IPR036615">
    <property type="entry name" value="Mur_ligase_C_dom_sf"/>
</dbReference>
<comment type="caution">
    <text evidence="15">The sequence shown here is derived from an EMBL/GenBank/DDBJ whole genome shotgun (WGS) entry which is preliminary data.</text>
</comment>
<evidence type="ECO:0000256" key="9">
    <source>
        <dbReference type="ARBA" id="ARBA00023316"/>
    </source>
</evidence>
<dbReference type="PANTHER" id="PTHR43024:SF1">
    <property type="entry name" value="UDP-N-ACETYLMURAMOYL-TRIPEPTIDE--D-ALANYL-D-ALANINE LIGASE"/>
    <property type="match status" value="1"/>
</dbReference>
<dbReference type="Gene3D" id="3.40.1190.10">
    <property type="entry name" value="Mur-like, catalytic domain"/>
    <property type="match status" value="1"/>
</dbReference>
<dbReference type="GO" id="GO:0051301">
    <property type="term" value="P:cell division"/>
    <property type="evidence" value="ECO:0007669"/>
    <property type="project" value="UniProtKB-KW"/>
</dbReference>
<dbReference type="GO" id="GO:0008360">
    <property type="term" value="P:regulation of cell shape"/>
    <property type="evidence" value="ECO:0007669"/>
    <property type="project" value="UniProtKB-KW"/>
</dbReference>
<comment type="function">
    <text evidence="10 11">Involved in cell wall formation. Catalyzes the final step in the synthesis of UDP-N-acetylmuramoyl-pentapeptide, the precursor of murein.</text>
</comment>
<organism evidence="15">
    <name type="scientific">Hellea balneolensis</name>
    <dbReference type="NCBI Taxonomy" id="287478"/>
    <lineage>
        <taxon>Bacteria</taxon>
        <taxon>Pseudomonadati</taxon>
        <taxon>Pseudomonadota</taxon>
        <taxon>Alphaproteobacteria</taxon>
        <taxon>Maricaulales</taxon>
        <taxon>Robiginitomaculaceae</taxon>
        <taxon>Hellea</taxon>
    </lineage>
</organism>
<name>A0A7C3C0U1_9PROT</name>
<keyword evidence="1 10" id="KW-0963">Cytoplasm</keyword>
<keyword evidence="5 10" id="KW-0067">ATP-binding</keyword>
<evidence type="ECO:0000256" key="1">
    <source>
        <dbReference type="ARBA" id="ARBA00022490"/>
    </source>
</evidence>
<proteinExistence type="inferred from homology"/>
<dbReference type="SUPFAM" id="SSF53623">
    <property type="entry name" value="MurD-like peptide ligases, catalytic domain"/>
    <property type="match status" value="1"/>
</dbReference>
<comment type="pathway">
    <text evidence="10 11">Cell wall biogenesis; peptidoglycan biosynthesis.</text>
</comment>
<feature type="domain" description="Mur ligase C-terminal" evidence="13">
    <location>
        <begin position="314"/>
        <end position="434"/>
    </location>
</feature>
<dbReference type="SUPFAM" id="SSF63418">
    <property type="entry name" value="MurE/MurF N-terminal domain"/>
    <property type="match status" value="1"/>
</dbReference>
<gene>
    <name evidence="10" type="primary">murF</name>
    <name evidence="15" type="ORF">ENJ46_00225</name>
</gene>
<feature type="domain" description="Mur ligase N-terminal catalytic" evidence="12">
    <location>
        <begin position="23"/>
        <end position="67"/>
    </location>
</feature>
<dbReference type="GO" id="GO:0005524">
    <property type="term" value="F:ATP binding"/>
    <property type="evidence" value="ECO:0007669"/>
    <property type="project" value="UniProtKB-UniRule"/>
</dbReference>
<accession>A0A7C3C0U1</accession>
<dbReference type="Gene3D" id="3.90.190.20">
    <property type="entry name" value="Mur ligase, C-terminal domain"/>
    <property type="match status" value="1"/>
</dbReference>
<dbReference type="EMBL" id="DRMN01000016">
    <property type="protein sequence ID" value="HFB54319.1"/>
    <property type="molecule type" value="Genomic_DNA"/>
</dbReference>
<evidence type="ECO:0000256" key="8">
    <source>
        <dbReference type="ARBA" id="ARBA00023306"/>
    </source>
</evidence>
<keyword evidence="4 10" id="KW-0547">Nucleotide-binding</keyword>
<dbReference type="GO" id="GO:0071555">
    <property type="term" value="P:cell wall organization"/>
    <property type="evidence" value="ECO:0007669"/>
    <property type="project" value="UniProtKB-KW"/>
</dbReference>
<dbReference type="InterPro" id="IPR035911">
    <property type="entry name" value="MurE/MurF_N"/>
</dbReference>
<evidence type="ECO:0000313" key="15">
    <source>
        <dbReference type="EMBL" id="HFB54319.1"/>
    </source>
</evidence>
<keyword evidence="9 10" id="KW-0961">Cell wall biogenesis/degradation</keyword>
<reference evidence="15" key="1">
    <citation type="journal article" date="2020" name="mSystems">
        <title>Genome- and Community-Level Interaction Insights into Carbon Utilization and Element Cycling Functions of Hydrothermarchaeota in Hydrothermal Sediment.</title>
        <authorList>
            <person name="Zhou Z."/>
            <person name="Liu Y."/>
            <person name="Xu W."/>
            <person name="Pan J."/>
            <person name="Luo Z.H."/>
            <person name="Li M."/>
        </authorList>
    </citation>
    <scope>NUCLEOTIDE SEQUENCE [LARGE SCALE GENOMIC DNA]</scope>
    <source>
        <strain evidence="15">HyVt-489</strain>
    </source>
</reference>
<dbReference type="HAMAP" id="MF_02019">
    <property type="entry name" value="MurF"/>
    <property type="match status" value="1"/>
</dbReference>
<evidence type="ECO:0000256" key="10">
    <source>
        <dbReference type="HAMAP-Rule" id="MF_02019"/>
    </source>
</evidence>
<dbReference type="Pfam" id="PF08245">
    <property type="entry name" value="Mur_ligase_M"/>
    <property type="match status" value="1"/>
</dbReference>
<dbReference type="GO" id="GO:0047480">
    <property type="term" value="F:UDP-N-acetylmuramoyl-tripeptide-D-alanyl-D-alanine ligase activity"/>
    <property type="evidence" value="ECO:0007669"/>
    <property type="project" value="UniProtKB-UniRule"/>
</dbReference>
<evidence type="ECO:0000256" key="2">
    <source>
        <dbReference type="ARBA" id="ARBA00022598"/>
    </source>
</evidence>
<dbReference type="Pfam" id="PF01225">
    <property type="entry name" value="Mur_ligase"/>
    <property type="match status" value="1"/>
</dbReference>
<dbReference type="InterPro" id="IPR004101">
    <property type="entry name" value="Mur_ligase_C"/>
</dbReference>
<keyword evidence="3 10" id="KW-0132">Cell division</keyword>
<sequence>MSALWTSSEIAKATGGTAIGDWHIKGLSIDTRTIKQGDLFIPLKDERDGHDFIDMAYDKGAAAVISEIDVGARPHIRVADSFKALQDLAIAARKRSSAKRIAVTGSVGKTTVKEMLAHVLRAYGKTHASQKSYNNHWGVPLTLASMPKDCDFGVFEMGMNHAGELWKLSKIVCPDVAAITKIARAHLAHFASLQDIAHAKAEVFEGLVKNGIAITPSSFQSRNVSRETKTFGYSKSDDAYIASSTCLNTRSEATINIKTGGGVQRLNVVLPFGGKHWIENAALALLIVYEMGLEDLDIAVNALKNMSEISGRGEVHKLSIEGKHVVLLDESYNANPASMVAALNSLGLYEGRKIAVLGDMLELGATSDQLHAGLCDDIVKQGIDLVMMCGTHMQSLADILPASQHGGLYENAQACLDALRKQVQDGDTIMIKGSNASGMHSLVQALKQKYLIQKSSIQNCGEAHVI</sequence>
<evidence type="ECO:0000259" key="12">
    <source>
        <dbReference type="Pfam" id="PF01225"/>
    </source>
</evidence>
<dbReference type="UniPathway" id="UPA00219"/>
<dbReference type="Pfam" id="PF02875">
    <property type="entry name" value="Mur_ligase_C"/>
    <property type="match status" value="1"/>
</dbReference>
<feature type="binding site" evidence="10">
    <location>
        <begin position="105"/>
        <end position="111"/>
    </location>
    <ligand>
        <name>ATP</name>
        <dbReference type="ChEBI" id="CHEBI:30616"/>
    </ligand>
</feature>
<keyword evidence="8 10" id="KW-0131">Cell cycle</keyword>
<keyword evidence="6 10" id="KW-0133">Cell shape</keyword>
<dbReference type="EC" id="6.3.2.10" evidence="10 11"/>